<keyword evidence="10 13" id="KW-0472">Membrane</keyword>
<dbReference type="HAMAP" id="MF_04035">
    <property type="entry name" value="HSV_GM"/>
    <property type="match status" value="1"/>
</dbReference>
<feature type="transmembrane region" description="Helical" evidence="13">
    <location>
        <begin position="12"/>
        <end position="38"/>
    </location>
</feature>
<keyword evidence="5" id="KW-0946">Virion</keyword>
<accession>Q5Y951</accession>
<evidence type="ECO:0000256" key="8">
    <source>
        <dbReference type="ARBA" id="ARBA00022989"/>
    </source>
</evidence>
<keyword evidence="6" id="KW-1043">Host membrane</keyword>
<keyword evidence="8 13" id="KW-1133">Transmembrane helix</keyword>
<feature type="transmembrane region" description="Helical" evidence="13">
    <location>
        <begin position="269"/>
        <end position="292"/>
    </location>
</feature>
<evidence type="ECO:0000256" key="2">
    <source>
        <dbReference type="ARBA" id="ARBA00022562"/>
    </source>
</evidence>
<evidence type="ECO:0000256" key="13">
    <source>
        <dbReference type="SAM" id="Phobius"/>
    </source>
</evidence>
<dbReference type="InterPro" id="IPR000785">
    <property type="entry name" value="Herpes_glycop_M"/>
</dbReference>
<keyword evidence="12" id="KW-0325">Glycoprotein</keyword>
<evidence type="ECO:0000256" key="10">
    <source>
        <dbReference type="ARBA" id="ARBA00023136"/>
    </source>
</evidence>
<comment type="function">
    <text evidence="1">Envelope glycoprotein important for virion assembly and egress. Plays a role in the correct incorporation of gH-gL into virion membrane. Directs the glycoprotein N (gN) to the host trans-Golgi network.</text>
</comment>
<keyword evidence="9" id="KW-1039">Host endosome</keyword>
<evidence type="ECO:0000256" key="6">
    <source>
        <dbReference type="ARBA" id="ARBA00022870"/>
    </source>
</evidence>
<evidence type="ECO:0000256" key="9">
    <source>
        <dbReference type="ARBA" id="ARBA00023046"/>
    </source>
</evidence>
<evidence type="ECO:0000256" key="11">
    <source>
        <dbReference type="ARBA" id="ARBA00023157"/>
    </source>
</evidence>
<dbReference type="GO" id="GO:0019031">
    <property type="term" value="C:viral envelope"/>
    <property type="evidence" value="ECO:0007669"/>
    <property type="project" value="UniProtKB-KW"/>
</dbReference>
<feature type="transmembrane region" description="Helical" evidence="13">
    <location>
        <begin position="125"/>
        <end position="144"/>
    </location>
</feature>
<keyword evidence="7" id="KW-0261">Viral envelope protein</keyword>
<gene>
    <name evidence="14" type="primary">UL10</name>
</gene>
<sequence>MATLSRTDRIHWRLWAVQIVVALLAMILLIISATAAAFPGLGYPCYFAVLVDYGAFDPGRYGAFSPVLTPVLFLEKPEMAFYVYLTLILLMAFGVYLVAGVVILYRMTHSVAELYQGVKRYARMVASGQLVFIITMMVWCFEVFVELISFKLVSLAAGFHTVYFALFCVYLVSGTTRMTSPKTYKVEDLVVKESYRSFYHLVLYGKGVAANCMYAAFMLALLMQCLLIEMVIANSFRLMVADAILIALGLFAVLAFIVLLIGEVALSRYVPGCVGLGLGALLACVLIGVPTLRYADKFKYTVSGGQRSLNSAISGILGFVAVLALVMLIVRLARYFTDAKKENRFTYRLLDQIRSRMKNQMQARRRLLDHEHTTPIDSLPMNGYLPSVEDSASYFDVDDFEDSLEDEEHIYERVPPSSPNY</sequence>
<evidence type="ECO:0000256" key="3">
    <source>
        <dbReference type="ARBA" id="ARBA00022692"/>
    </source>
</evidence>
<keyword evidence="2" id="KW-1048">Host nucleus</keyword>
<evidence type="ECO:0000256" key="5">
    <source>
        <dbReference type="ARBA" id="ARBA00022844"/>
    </source>
</evidence>
<dbReference type="Pfam" id="PF01528">
    <property type="entry name" value="Herpes_glycop"/>
    <property type="match status" value="1"/>
</dbReference>
<keyword evidence="11" id="KW-1015">Disulfide bond</keyword>
<reference evidence="14" key="2">
    <citation type="submission" date="2004-06" db="EMBL/GenBank/DDBJ databases">
        <authorList>
            <person name="Herbst L.H."/>
            <person name="Ene A.R."/>
            <person name="Su M."/>
            <person name="DeSalle R."/>
            <person name="Lenz J."/>
        </authorList>
    </citation>
    <scope>NUCLEOTIDE SEQUENCE</scope>
    <source>
        <strain evidence="14">FL var A</strain>
    </source>
</reference>
<feature type="transmembrane region" description="Helical" evidence="13">
    <location>
        <begin position="212"/>
        <end position="232"/>
    </location>
</feature>
<evidence type="ECO:0000256" key="4">
    <source>
        <dbReference type="ARBA" id="ARBA00022812"/>
    </source>
</evidence>
<protein>
    <submittedName>
        <fullName evidence="14">UL10</fullName>
    </submittedName>
</protein>
<proteinExistence type="inferred from homology"/>
<organism evidence="14">
    <name type="scientific">Fibropapilloma-associated turtle herpesvirus</name>
    <dbReference type="NCBI Taxonomy" id="256817"/>
    <lineage>
        <taxon>Viruses</taxon>
        <taxon>Duplodnaviria</taxon>
        <taxon>Heunggongvirae</taxon>
        <taxon>Peploviricota</taxon>
        <taxon>Herviviricetes</taxon>
        <taxon>Herpesvirales</taxon>
        <taxon>Orthoherpesviridae</taxon>
        <taxon>Alphaherpesvirinae</taxon>
        <taxon>Scutavirus</taxon>
        <taxon>Scutavirus chelonidalpha5</taxon>
    </lineage>
</organism>
<keyword evidence="4" id="KW-1040">Host Golgi apparatus</keyword>
<evidence type="ECO:0000313" key="14">
    <source>
        <dbReference type="EMBL" id="AAU84515.1"/>
    </source>
</evidence>
<dbReference type="PRINTS" id="PR00333">
    <property type="entry name" value="HSVINTEGRLMP"/>
</dbReference>
<dbReference type="EMBL" id="AY644454">
    <property type="protein sequence ID" value="AAU84515.1"/>
    <property type="molecule type" value="Genomic_DNA"/>
</dbReference>
<feature type="transmembrane region" description="Helical" evidence="13">
    <location>
        <begin position="312"/>
        <end position="333"/>
    </location>
</feature>
<feature type="transmembrane region" description="Helical" evidence="13">
    <location>
        <begin position="81"/>
        <end position="105"/>
    </location>
</feature>
<evidence type="ECO:0000256" key="1">
    <source>
        <dbReference type="ARBA" id="ARBA00003017"/>
    </source>
</evidence>
<name>Q5Y951_9ALPH</name>
<keyword evidence="3 13" id="KW-0812">Transmembrane</keyword>
<feature type="transmembrane region" description="Helical" evidence="13">
    <location>
        <begin position="150"/>
        <end position="172"/>
    </location>
</feature>
<evidence type="ECO:0000256" key="7">
    <source>
        <dbReference type="ARBA" id="ARBA00022879"/>
    </source>
</evidence>
<feature type="transmembrane region" description="Helical" evidence="13">
    <location>
        <begin position="238"/>
        <end position="262"/>
    </location>
</feature>
<reference evidence="14" key="1">
    <citation type="journal article" date="2004" name="Curr. Biol.">
        <title>Tumor outbreaks in marine turtles are not due to recent herpesvirus mutations.</title>
        <authorList>
            <person name="Herbst L."/>
            <person name="Ene A."/>
            <person name="Su M."/>
            <person name="Desalle R."/>
            <person name="Lenz J."/>
        </authorList>
    </citation>
    <scope>NUCLEOTIDE SEQUENCE</scope>
    <source>
        <strain evidence="14">FL var A</strain>
    </source>
</reference>
<evidence type="ECO:0000256" key="12">
    <source>
        <dbReference type="ARBA" id="ARBA00023180"/>
    </source>
</evidence>